<dbReference type="AlphaFoldDB" id="A0A5N6LKS7"/>
<evidence type="ECO:0000313" key="2">
    <source>
        <dbReference type="EMBL" id="KAD2392809.1"/>
    </source>
</evidence>
<evidence type="ECO:0000259" key="1">
    <source>
        <dbReference type="Pfam" id="PF24626"/>
    </source>
</evidence>
<dbReference type="Pfam" id="PF24626">
    <property type="entry name" value="SH3_Tf2-1"/>
    <property type="match status" value="1"/>
</dbReference>
<keyword evidence="3" id="KW-1185">Reference proteome</keyword>
<name>A0A5N6LKS7_9ASTR</name>
<reference evidence="2 3" key="1">
    <citation type="submission" date="2019-05" db="EMBL/GenBank/DDBJ databases">
        <title>Mikania micrantha, genome provides insights into the molecular mechanism of rapid growth.</title>
        <authorList>
            <person name="Liu B."/>
        </authorList>
    </citation>
    <scope>NUCLEOTIDE SEQUENCE [LARGE SCALE GENOMIC DNA]</scope>
    <source>
        <strain evidence="2">NLD-2019</strain>
        <tissue evidence="2">Leaf</tissue>
    </source>
</reference>
<dbReference type="PANTHER" id="PTHR46148:SF59">
    <property type="entry name" value="NUCLEOTIDYLTRANSFERASE, RIBONUCLEASE H"/>
    <property type="match status" value="1"/>
</dbReference>
<dbReference type="EMBL" id="SZYD01000019">
    <property type="protein sequence ID" value="KAD2392809.1"/>
    <property type="molecule type" value="Genomic_DNA"/>
</dbReference>
<gene>
    <name evidence="2" type="ORF">E3N88_39786</name>
</gene>
<organism evidence="2 3">
    <name type="scientific">Mikania micrantha</name>
    <name type="common">bitter vine</name>
    <dbReference type="NCBI Taxonomy" id="192012"/>
    <lineage>
        <taxon>Eukaryota</taxon>
        <taxon>Viridiplantae</taxon>
        <taxon>Streptophyta</taxon>
        <taxon>Embryophyta</taxon>
        <taxon>Tracheophyta</taxon>
        <taxon>Spermatophyta</taxon>
        <taxon>Magnoliopsida</taxon>
        <taxon>eudicotyledons</taxon>
        <taxon>Gunneridae</taxon>
        <taxon>Pentapetalae</taxon>
        <taxon>asterids</taxon>
        <taxon>campanulids</taxon>
        <taxon>Asterales</taxon>
        <taxon>Asteraceae</taxon>
        <taxon>Asteroideae</taxon>
        <taxon>Heliantheae alliance</taxon>
        <taxon>Eupatorieae</taxon>
        <taxon>Mikania</taxon>
    </lineage>
</organism>
<dbReference type="OrthoDB" id="1931063at2759"/>
<accession>A0A5N6LKS7</accession>
<dbReference type="Proteomes" id="UP000326396">
    <property type="component" value="Linkage Group LG9"/>
</dbReference>
<sequence length="205" mass="24048">MAATRDRQKSYADKCRNPLEFQVGNKFLLKVSPWKGVIRFVKRGKLNPQYIGPFEIVKRIGQVTYQLNLPTKLDGVHNVFHLSNRKKCLSDETLVIPLDEIQVDEQLRFVEEPVEIMNHKVKQLKQNRIPIVRFRWNSNRGPEFTWAVRQGPGLVPWRYARLGREQFEFSESPVGTPKTLQPLLAIRTRFWEPINFKIIQAGLQR</sequence>
<dbReference type="InterPro" id="IPR056924">
    <property type="entry name" value="SH3_Tf2-1"/>
</dbReference>
<proteinExistence type="predicted"/>
<comment type="caution">
    <text evidence="2">The sequence shown here is derived from an EMBL/GenBank/DDBJ whole genome shotgun (WGS) entry which is preliminary data.</text>
</comment>
<evidence type="ECO:0000313" key="3">
    <source>
        <dbReference type="Proteomes" id="UP000326396"/>
    </source>
</evidence>
<protein>
    <recommendedName>
        <fullName evidence="1">Tf2-1-like SH3-like domain-containing protein</fullName>
    </recommendedName>
</protein>
<dbReference type="PANTHER" id="PTHR46148">
    <property type="entry name" value="CHROMO DOMAIN-CONTAINING PROTEIN"/>
    <property type="match status" value="1"/>
</dbReference>
<feature type="domain" description="Tf2-1-like SH3-like" evidence="1">
    <location>
        <begin position="24"/>
        <end position="88"/>
    </location>
</feature>